<comment type="caution">
    <text evidence="3">The sequence shown here is derived from an EMBL/GenBank/DDBJ whole genome shotgun (WGS) entry which is preliminary data.</text>
</comment>
<name>A0AAD5K052_9FUNG</name>
<dbReference type="AlphaFoldDB" id="A0AAD5K052"/>
<dbReference type="InterPro" id="IPR009060">
    <property type="entry name" value="UBA-like_sf"/>
</dbReference>
<dbReference type="InterPro" id="IPR015940">
    <property type="entry name" value="UBA"/>
</dbReference>
<dbReference type="EMBL" id="JAIXMP010000013">
    <property type="protein sequence ID" value="KAI9263121.1"/>
    <property type="molecule type" value="Genomic_DNA"/>
</dbReference>
<feature type="compositionally biased region" description="Basic and acidic residues" evidence="1">
    <location>
        <begin position="59"/>
        <end position="70"/>
    </location>
</feature>
<dbReference type="Proteomes" id="UP001209540">
    <property type="component" value="Unassembled WGS sequence"/>
</dbReference>
<feature type="region of interest" description="Disordered" evidence="1">
    <location>
        <begin position="1"/>
        <end position="70"/>
    </location>
</feature>
<protein>
    <recommendedName>
        <fullName evidence="2">UBA domain-containing protein</fullName>
    </recommendedName>
</protein>
<dbReference type="CDD" id="cd14309">
    <property type="entry name" value="UBA_scDdi1_like"/>
    <property type="match status" value="1"/>
</dbReference>
<dbReference type="SUPFAM" id="SSF46934">
    <property type="entry name" value="UBA-like"/>
    <property type="match status" value="1"/>
</dbReference>
<evidence type="ECO:0000313" key="3">
    <source>
        <dbReference type="EMBL" id="KAI9263121.1"/>
    </source>
</evidence>
<proteinExistence type="predicted"/>
<feature type="compositionally biased region" description="Low complexity" evidence="1">
    <location>
        <begin position="16"/>
        <end position="58"/>
    </location>
</feature>
<dbReference type="PROSITE" id="PS50030">
    <property type="entry name" value="UBA"/>
    <property type="match status" value="1"/>
</dbReference>
<keyword evidence="4" id="KW-1185">Reference proteome</keyword>
<reference evidence="3" key="2">
    <citation type="submission" date="2023-02" db="EMBL/GenBank/DDBJ databases">
        <authorList>
            <consortium name="DOE Joint Genome Institute"/>
            <person name="Mondo S.J."/>
            <person name="Chang Y."/>
            <person name="Wang Y."/>
            <person name="Ahrendt S."/>
            <person name="Andreopoulos W."/>
            <person name="Barry K."/>
            <person name="Beard J."/>
            <person name="Benny G.L."/>
            <person name="Blankenship S."/>
            <person name="Bonito G."/>
            <person name="Cuomo C."/>
            <person name="Desiro A."/>
            <person name="Gervers K.A."/>
            <person name="Hundley H."/>
            <person name="Kuo A."/>
            <person name="LaButti K."/>
            <person name="Lang B.F."/>
            <person name="Lipzen A."/>
            <person name="O'Donnell K."/>
            <person name="Pangilinan J."/>
            <person name="Reynolds N."/>
            <person name="Sandor L."/>
            <person name="Smith M.W."/>
            <person name="Tsang A."/>
            <person name="Grigoriev I.V."/>
            <person name="Stajich J.E."/>
            <person name="Spatafora J.W."/>
        </authorList>
    </citation>
    <scope>NUCLEOTIDE SEQUENCE</scope>
    <source>
        <strain evidence="3">RSA 2281</strain>
    </source>
</reference>
<sequence length="104" mass="11140">MIEIHGSADDEMPTEARVAGSQASANAAISSSSSGTSSEPASQQQQQQQQSQQQQEQPKQQESKYPEEHIKLLTNLGVSRQEAINALDMASGNPDLAASLLFQN</sequence>
<evidence type="ECO:0000259" key="2">
    <source>
        <dbReference type="PROSITE" id="PS50030"/>
    </source>
</evidence>
<dbReference type="SMART" id="SM00165">
    <property type="entry name" value="UBA"/>
    <property type="match status" value="1"/>
</dbReference>
<dbReference type="Gene3D" id="1.10.8.10">
    <property type="entry name" value="DNA helicase RuvA subunit, C-terminal domain"/>
    <property type="match status" value="1"/>
</dbReference>
<evidence type="ECO:0000313" key="4">
    <source>
        <dbReference type="Proteomes" id="UP001209540"/>
    </source>
</evidence>
<evidence type="ECO:0000256" key="1">
    <source>
        <dbReference type="SAM" id="MobiDB-lite"/>
    </source>
</evidence>
<gene>
    <name evidence="3" type="ORF">BDA99DRAFT_58099</name>
</gene>
<reference evidence="3" key="1">
    <citation type="journal article" date="2022" name="IScience">
        <title>Evolution of zygomycete secretomes and the origins of terrestrial fungal ecologies.</title>
        <authorList>
            <person name="Chang Y."/>
            <person name="Wang Y."/>
            <person name="Mondo S."/>
            <person name="Ahrendt S."/>
            <person name="Andreopoulos W."/>
            <person name="Barry K."/>
            <person name="Beard J."/>
            <person name="Benny G.L."/>
            <person name="Blankenship S."/>
            <person name="Bonito G."/>
            <person name="Cuomo C."/>
            <person name="Desiro A."/>
            <person name="Gervers K.A."/>
            <person name="Hundley H."/>
            <person name="Kuo A."/>
            <person name="LaButti K."/>
            <person name="Lang B.F."/>
            <person name="Lipzen A."/>
            <person name="O'Donnell K."/>
            <person name="Pangilinan J."/>
            <person name="Reynolds N."/>
            <person name="Sandor L."/>
            <person name="Smith M.E."/>
            <person name="Tsang A."/>
            <person name="Grigoriev I.V."/>
            <person name="Stajich J.E."/>
            <person name="Spatafora J.W."/>
        </authorList>
    </citation>
    <scope>NUCLEOTIDE SEQUENCE</scope>
    <source>
        <strain evidence="3">RSA 2281</strain>
    </source>
</reference>
<organism evidence="3 4">
    <name type="scientific">Phascolomyces articulosus</name>
    <dbReference type="NCBI Taxonomy" id="60185"/>
    <lineage>
        <taxon>Eukaryota</taxon>
        <taxon>Fungi</taxon>
        <taxon>Fungi incertae sedis</taxon>
        <taxon>Mucoromycota</taxon>
        <taxon>Mucoromycotina</taxon>
        <taxon>Mucoromycetes</taxon>
        <taxon>Mucorales</taxon>
        <taxon>Lichtheimiaceae</taxon>
        <taxon>Phascolomyces</taxon>
    </lineage>
</organism>
<feature type="domain" description="UBA" evidence="2">
    <location>
        <begin position="64"/>
        <end position="104"/>
    </location>
</feature>
<accession>A0AAD5K052</accession>